<sequence length="447" mass="48496">MLRPWQRPDKGPVAAETALVVAALALAACATGADEVIRPSQSPTPEKFPASLKLEAAYETQTLQEFAVTFSPNSANHGPLVLDPRSVNAADAVGLVTPDGNSRTIIIAPGVNEGPVSVADTTYWEANQNGSFQRVSPKIDAGYIIYVAADGETLLRMHQIPIDQVEQFTDEQLLQALGLQIMGGDGQWYSAGITRSQFEKLVAPMKVNATPASLNTPTPEPFPTWTPMPTPLPLELTPMPEPTEEKPLYWECGPDPIRFEGGFGYNNYPKDEGGRGLPTGIALNSEFRNNVFDMFSVNACLIEVSPFPGSTSDNVLHLKIGFYDTHGEIHIFQAFTGGKMLDGKDIDLPLCLKDSNSQTCVSASASETGLLLDKIISNSFISKQISLDLVRYDRSGGKKWDGTNEINSNSSDNKQLLDAVRKGDGFPEVPQDFHIYVFGITPLKPLP</sequence>
<dbReference type="Proteomes" id="UP000034264">
    <property type="component" value="Unassembled WGS sequence"/>
</dbReference>
<organism evidence="1 2">
    <name type="scientific">Candidatus Amesbacteria bacterium GW2011_GWC2_45_19</name>
    <dbReference type="NCBI Taxonomy" id="1618366"/>
    <lineage>
        <taxon>Bacteria</taxon>
        <taxon>Candidatus Amesiibacteriota</taxon>
    </lineage>
</organism>
<gene>
    <name evidence="1" type="ORF">UX05_C0007G0033</name>
</gene>
<comment type="caution">
    <text evidence="1">The sequence shown here is derived from an EMBL/GenBank/DDBJ whole genome shotgun (WGS) entry which is preliminary data.</text>
</comment>
<proteinExistence type="predicted"/>
<reference evidence="1 2" key="1">
    <citation type="journal article" date="2015" name="Nature">
        <title>rRNA introns, odd ribosomes, and small enigmatic genomes across a large radiation of phyla.</title>
        <authorList>
            <person name="Brown C.T."/>
            <person name="Hug L.A."/>
            <person name="Thomas B.C."/>
            <person name="Sharon I."/>
            <person name="Castelle C.J."/>
            <person name="Singh A."/>
            <person name="Wilkins M.J."/>
            <person name="Williams K.H."/>
            <person name="Banfield J.F."/>
        </authorList>
    </citation>
    <scope>NUCLEOTIDE SEQUENCE [LARGE SCALE GENOMIC DNA]</scope>
</reference>
<name>A0A0G1M3M4_9BACT</name>
<dbReference type="AlphaFoldDB" id="A0A0G1M3M4"/>
<protein>
    <submittedName>
        <fullName evidence="1">Uncharacterized protein</fullName>
    </submittedName>
</protein>
<dbReference type="EMBL" id="LCKS01000007">
    <property type="protein sequence ID" value="KKU02804.1"/>
    <property type="molecule type" value="Genomic_DNA"/>
</dbReference>
<evidence type="ECO:0000313" key="2">
    <source>
        <dbReference type="Proteomes" id="UP000034264"/>
    </source>
</evidence>
<accession>A0A0G1M3M4</accession>
<evidence type="ECO:0000313" key="1">
    <source>
        <dbReference type="EMBL" id="KKU02804.1"/>
    </source>
</evidence>
<dbReference type="PROSITE" id="PS51257">
    <property type="entry name" value="PROKAR_LIPOPROTEIN"/>
    <property type="match status" value="1"/>
</dbReference>